<name>A0A0C6FVM0_9HYPH</name>
<dbReference type="PANTHER" id="PTHR37425:SF1">
    <property type="entry name" value="OUTER MEMBRANE PROTEIN"/>
    <property type="match status" value="1"/>
</dbReference>
<evidence type="ECO:0000313" key="14">
    <source>
        <dbReference type="Proteomes" id="UP000061432"/>
    </source>
</evidence>
<reference evidence="14" key="2">
    <citation type="submission" date="2015-01" db="EMBL/GenBank/DDBJ databases">
        <title>Complete genome sequence of Methylobacterium aquaticum strain 22A.</title>
        <authorList>
            <person name="Tani A."/>
            <person name="Ogura Y."/>
            <person name="Hayashi T."/>
        </authorList>
    </citation>
    <scope>NUCLEOTIDE SEQUENCE [LARGE SCALE GENOMIC DNA]</scope>
    <source>
        <strain evidence="14">MA-22A</strain>
        <plasmid evidence="14">Plasmid pMaq22A_1p DNA</plasmid>
    </source>
</reference>
<keyword evidence="3" id="KW-0645">Protease</keyword>
<dbReference type="KEGG" id="maqu:Maq22A_1p37270"/>
<evidence type="ECO:0000256" key="10">
    <source>
        <dbReference type="ARBA" id="ARBA00093448"/>
    </source>
</evidence>
<dbReference type="GO" id="GO:0006508">
    <property type="term" value="P:proteolysis"/>
    <property type="evidence" value="ECO:0007669"/>
    <property type="project" value="UniProtKB-KW"/>
</dbReference>
<evidence type="ECO:0000256" key="6">
    <source>
        <dbReference type="ARBA" id="ARBA00022801"/>
    </source>
</evidence>
<feature type="region of interest" description="Disordered" evidence="12">
    <location>
        <begin position="517"/>
        <end position="540"/>
    </location>
</feature>
<evidence type="ECO:0000256" key="8">
    <source>
        <dbReference type="ARBA" id="ARBA00023049"/>
    </source>
</evidence>
<dbReference type="EMBL" id="AP014705">
    <property type="protein sequence ID" value="BAQ49639.1"/>
    <property type="molecule type" value="Genomic_DNA"/>
</dbReference>
<dbReference type="Gene3D" id="3.30.1380.10">
    <property type="match status" value="1"/>
</dbReference>
<evidence type="ECO:0000256" key="9">
    <source>
        <dbReference type="ARBA" id="ARBA00023316"/>
    </source>
</evidence>
<evidence type="ECO:0000256" key="2">
    <source>
        <dbReference type="ARBA" id="ARBA00004776"/>
    </source>
</evidence>
<keyword evidence="5" id="KW-0732">Signal</keyword>
<evidence type="ECO:0000256" key="3">
    <source>
        <dbReference type="ARBA" id="ARBA00022670"/>
    </source>
</evidence>
<proteinExistence type="inferred from homology"/>
<keyword evidence="8" id="KW-0482">Metalloprotease</keyword>
<dbReference type="Pfam" id="PF05951">
    <property type="entry name" value="Peptidase_M15_2"/>
    <property type="match status" value="1"/>
</dbReference>
<geneLocation type="plasmid" evidence="14">
    <name>pMaq22A_1p DNA</name>
</geneLocation>
<sequence length="540" mass="56549">MRALKRAGRGAADPTRGSRSCRRAALALVACLGAVLGSTSGTQDAVANGDTRTISIFHEHTKESAAITFKRDGRYDRAALEQLNWLLRDWRLDEPTKMDPRLFDVVWEAHRAVGSQDAIHVVSAYRSPQTNAALRRRSRAVAEHSQHMLGKAMDFYLADVSIDRIRAIGMQMQRGGVGWYPQANSPFVHLDVGSVRSWPRMSHDQLARLFPDGRTVHLPADGRPMPGYEMAKAEILSRGGTVMGVNQAIAAADEEDSPNVVGQFFAMLFGGAKPAAPPPPAPVVLSSRSGRVRPVALASAQPDEAASRTAMAYADAAAPSALMPEAAPRQAALRVPEPVAPQEAPAAPAAPDATTGAAEPETPEALEKPEKPRLATAPLPPRRPSEFAGPAPTAIAAATPTTALAAALVSVPLPPARPASIHVASADADPAVLGAMLRPRLGAIPSISPSFALPKIGADGKTQTKTQMRAPFNAGAPVSPPAKGAAAHPPVHVSQKVQRGAPPAGLVVAPAGKVATRFHRDATDETTKTGSFSGSATGRR</sequence>
<reference evidence="13 14" key="1">
    <citation type="journal article" date="2015" name="Genome Announc.">
        <title>Complete Genome Sequence of Methylobacterium aquaticum Strain 22A, Isolated from Racomitrium japonicum Moss.</title>
        <authorList>
            <person name="Tani A."/>
            <person name="Ogura Y."/>
            <person name="Hayashi T."/>
            <person name="Kimbara K."/>
        </authorList>
    </citation>
    <scope>NUCLEOTIDE SEQUENCE [LARGE SCALE GENOMIC DNA]</scope>
    <source>
        <strain evidence="13 14">MA-22A</strain>
        <plasmid evidence="14">Plasmid pMaq22A_1p DNA</plasmid>
    </source>
</reference>
<dbReference type="InterPro" id="IPR010275">
    <property type="entry name" value="MepK"/>
</dbReference>
<accession>A0A0C6FVM0</accession>
<dbReference type="PANTHER" id="PTHR37425">
    <property type="match status" value="1"/>
</dbReference>
<dbReference type="GO" id="GO:0008237">
    <property type="term" value="F:metallopeptidase activity"/>
    <property type="evidence" value="ECO:0007669"/>
    <property type="project" value="UniProtKB-KW"/>
</dbReference>
<dbReference type="PATRIC" id="fig|270351.10.peg.6730"/>
<comment type="similarity">
    <text evidence="10">Belongs to the peptidase M15 family.</text>
</comment>
<keyword evidence="4" id="KW-0479">Metal-binding</keyword>
<keyword evidence="7" id="KW-0862">Zinc</keyword>
<feature type="region of interest" description="Disordered" evidence="12">
    <location>
        <begin position="337"/>
        <end position="390"/>
    </location>
</feature>
<protein>
    <recommendedName>
        <fullName evidence="11">Murein endopeptidase K</fullName>
    </recommendedName>
</protein>
<dbReference type="CDD" id="cd14844">
    <property type="entry name" value="Zn-DD-carboxypeptidase_like"/>
    <property type="match status" value="1"/>
</dbReference>
<organism evidence="13 14">
    <name type="scientific">Methylobacterium aquaticum</name>
    <dbReference type="NCBI Taxonomy" id="270351"/>
    <lineage>
        <taxon>Bacteria</taxon>
        <taxon>Pseudomonadati</taxon>
        <taxon>Pseudomonadota</taxon>
        <taxon>Alphaproteobacteria</taxon>
        <taxon>Hyphomicrobiales</taxon>
        <taxon>Methylobacteriaceae</taxon>
        <taxon>Methylobacterium</taxon>
    </lineage>
</organism>
<feature type="compositionally biased region" description="Polar residues" evidence="12">
    <location>
        <begin position="528"/>
        <end position="540"/>
    </location>
</feature>
<feature type="compositionally biased region" description="Basic and acidic residues" evidence="12">
    <location>
        <begin position="518"/>
        <end position="527"/>
    </location>
</feature>
<evidence type="ECO:0000256" key="5">
    <source>
        <dbReference type="ARBA" id="ARBA00022729"/>
    </source>
</evidence>
<dbReference type="RefSeq" id="WP_060850659.1">
    <property type="nucleotide sequence ID" value="NZ_AP014705.1"/>
</dbReference>
<evidence type="ECO:0000256" key="1">
    <source>
        <dbReference type="ARBA" id="ARBA00001947"/>
    </source>
</evidence>
<evidence type="ECO:0000313" key="13">
    <source>
        <dbReference type="EMBL" id="BAQ49639.1"/>
    </source>
</evidence>
<evidence type="ECO:0000256" key="12">
    <source>
        <dbReference type="SAM" id="MobiDB-lite"/>
    </source>
</evidence>
<feature type="region of interest" description="Disordered" evidence="12">
    <location>
        <begin position="478"/>
        <end position="501"/>
    </location>
</feature>
<dbReference type="AlphaFoldDB" id="A0A0C6FVM0"/>
<evidence type="ECO:0000256" key="4">
    <source>
        <dbReference type="ARBA" id="ARBA00022723"/>
    </source>
</evidence>
<dbReference type="InterPro" id="IPR009045">
    <property type="entry name" value="Zn_M74/Hedgehog-like"/>
</dbReference>
<gene>
    <name evidence="13" type="ORF">Maq22A_1p37270</name>
</gene>
<dbReference type="GO" id="GO:0046872">
    <property type="term" value="F:metal ion binding"/>
    <property type="evidence" value="ECO:0007669"/>
    <property type="project" value="UniProtKB-KW"/>
</dbReference>
<dbReference type="SUPFAM" id="SSF55166">
    <property type="entry name" value="Hedgehog/DD-peptidase"/>
    <property type="match status" value="1"/>
</dbReference>
<feature type="compositionally biased region" description="Low complexity" evidence="12">
    <location>
        <begin position="337"/>
        <end position="360"/>
    </location>
</feature>
<dbReference type="Proteomes" id="UP000061432">
    <property type="component" value="Plasmid pMaq22A_1p"/>
</dbReference>
<comment type="pathway">
    <text evidence="2">Cell wall biogenesis; cell wall polysaccharide biosynthesis.</text>
</comment>
<keyword evidence="9" id="KW-0961">Cell wall biogenesis/degradation</keyword>
<evidence type="ECO:0000256" key="11">
    <source>
        <dbReference type="ARBA" id="ARBA00093666"/>
    </source>
</evidence>
<keyword evidence="13" id="KW-0614">Plasmid</keyword>
<dbReference type="GO" id="GO:0071555">
    <property type="term" value="P:cell wall organization"/>
    <property type="evidence" value="ECO:0007669"/>
    <property type="project" value="UniProtKB-KW"/>
</dbReference>
<keyword evidence="6" id="KW-0378">Hydrolase</keyword>
<evidence type="ECO:0000256" key="7">
    <source>
        <dbReference type="ARBA" id="ARBA00022833"/>
    </source>
</evidence>
<comment type="cofactor">
    <cofactor evidence="1">
        <name>Zn(2+)</name>
        <dbReference type="ChEBI" id="CHEBI:29105"/>
    </cofactor>
</comment>